<dbReference type="EMBL" id="BEZZ01002393">
    <property type="protein sequence ID" value="GCC21693.1"/>
    <property type="molecule type" value="Genomic_DNA"/>
</dbReference>
<feature type="non-terminal residue" evidence="1">
    <location>
        <position position="78"/>
    </location>
</feature>
<evidence type="ECO:0000313" key="2">
    <source>
        <dbReference type="Proteomes" id="UP000287033"/>
    </source>
</evidence>
<dbReference type="AlphaFoldDB" id="A0A401RU80"/>
<proteinExistence type="predicted"/>
<comment type="caution">
    <text evidence="1">The sequence shown here is derived from an EMBL/GenBank/DDBJ whole genome shotgun (WGS) entry which is preliminary data.</text>
</comment>
<reference evidence="1 2" key="1">
    <citation type="journal article" date="2018" name="Nat. Ecol. Evol.">
        <title>Shark genomes provide insights into elasmobranch evolution and the origin of vertebrates.</title>
        <authorList>
            <person name="Hara Y"/>
            <person name="Yamaguchi K"/>
            <person name="Onimaru K"/>
            <person name="Kadota M"/>
            <person name="Koyanagi M"/>
            <person name="Keeley SD"/>
            <person name="Tatsumi K"/>
            <person name="Tanaka K"/>
            <person name="Motone F"/>
            <person name="Kageyama Y"/>
            <person name="Nozu R"/>
            <person name="Adachi N"/>
            <person name="Nishimura O"/>
            <person name="Nakagawa R"/>
            <person name="Tanegashima C"/>
            <person name="Kiyatake I"/>
            <person name="Matsumoto R"/>
            <person name="Murakumo K"/>
            <person name="Nishida K"/>
            <person name="Terakita A"/>
            <person name="Kuratani S"/>
            <person name="Sato K"/>
            <person name="Hyodo S Kuraku.S."/>
        </authorList>
    </citation>
    <scope>NUCLEOTIDE SEQUENCE [LARGE SCALE GENOMIC DNA]</scope>
</reference>
<gene>
    <name evidence="1" type="ORF">chiPu_0020168</name>
</gene>
<dbReference type="Proteomes" id="UP000287033">
    <property type="component" value="Unassembled WGS sequence"/>
</dbReference>
<accession>A0A401RU80</accession>
<keyword evidence="2" id="KW-1185">Reference proteome</keyword>
<organism evidence="1 2">
    <name type="scientific">Chiloscyllium punctatum</name>
    <name type="common">Brownbanded bambooshark</name>
    <name type="synonym">Hemiscyllium punctatum</name>
    <dbReference type="NCBI Taxonomy" id="137246"/>
    <lineage>
        <taxon>Eukaryota</taxon>
        <taxon>Metazoa</taxon>
        <taxon>Chordata</taxon>
        <taxon>Craniata</taxon>
        <taxon>Vertebrata</taxon>
        <taxon>Chondrichthyes</taxon>
        <taxon>Elasmobranchii</taxon>
        <taxon>Galeomorphii</taxon>
        <taxon>Galeoidea</taxon>
        <taxon>Orectolobiformes</taxon>
        <taxon>Hemiscylliidae</taxon>
        <taxon>Chiloscyllium</taxon>
    </lineage>
</organism>
<sequence length="78" mass="8771">MNVACQPIAQLTVWGLEKTSLLGEYESISHNKEVIMGEAPSDVAGAKRWELDNRLFQTEETAWNPLLMLIVLSENVIK</sequence>
<protein>
    <submittedName>
        <fullName evidence="1">Uncharacterized protein</fullName>
    </submittedName>
</protein>
<evidence type="ECO:0000313" key="1">
    <source>
        <dbReference type="EMBL" id="GCC21693.1"/>
    </source>
</evidence>
<name>A0A401RU80_CHIPU</name>